<evidence type="ECO:0000313" key="4">
    <source>
        <dbReference type="Proteomes" id="UP000452235"/>
    </source>
</evidence>
<accession>A0A5M3Z7S6</accession>
<feature type="domain" description="Heterokaryon incompatibility" evidence="1">
    <location>
        <begin position="22"/>
        <end position="112"/>
    </location>
</feature>
<dbReference type="EMBL" id="BLJY01000007">
    <property type="protein sequence ID" value="GFF17572.1"/>
    <property type="molecule type" value="Genomic_DNA"/>
</dbReference>
<dbReference type="PANTHER" id="PTHR10622">
    <property type="entry name" value="HET DOMAIN-CONTAINING PROTEIN"/>
    <property type="match status" value="1"/>
</dbReference>
<dbReference type="InterPro" id="IPR058525">
    <property type="entry name" value="DUF8212"/>
</dbReference>
<dbReference type="Proteomes" id="UP000452235">
    <property type="component" value="Unassembled WGS sequence"/>
</dbReference>
<dbReference type="Pfam" id="PF26640">
    <property type="entry name" value="DUF8212"/>
    <property type="match status" value="1"/>
</dbReference>
<evidence type="ECO:0000259" key="2">
    <source>
        <dbReference type="Pfam" id="PF26640"/>
    </source>
</evidence>
<name>A0A5M3Z7S6_ASPTE</name>
<proteinExistence type="predicted"/>
<dbReference type="OrthoDB" id="674604at2759"/>
<dbReference type="InterPro" id="IPR010730">
    <property type="entry name" value="HET"/>
</dbReference>
<dbReference type="Pfam" id="PF06985">
    <property type="entry name" value="HET"/>
    <property type="match status" value="1"/>
</dbReference>
<reference evidence="3 4" key="1">
    <citation type="submission" date="2020-01" db="EMBL/GenBank/DDBJ databases">
        <title>Aspergillus terreus IFO 6365 whole genome shotgun sequence.</title>
        <authorList>
            <person name="Kanamasa S."/>
            <person name="Takahashi H."/>
        </authorList>
    </citation>
    <scope>NUCLEOTIDE SEQUENCE [LARGE SCALE GENOMIC DNA]</scope>
    <source>
        <strain evidence="3 4">IFO 6365</strain>
    </source>
</reference>
<organism evidence="3 4">
    <name type="scientific">Aspergillus terreus</name>
    <dbReference type="NCBI Taxonomy" id="33178"/>
    <lineage>
        <taxon>Eukaryota</taxon>
        <taxon>Fungi</taxon>
        <taxon>Dikarya</taxon>
        <taxon>Ascomycota</taxon>
        <taxon>Pezizomycotina</taxon>
        <taxon>Eurotiomycetes</taxon>
        <taxon>Eurotiomycetidae</taxon>
        <taxon>Eurotiales</taxon>
        <taxon>Aspergillaceae</taxon>
        <taxon>Aspergillus</taxon>
        <taxon>Aspergillus subgen. Circumdati</taxon>
    </lineage>
</organism>
<evidence type="ECO:0000259" key="1">
    <source>
        <dbReference type="Pfam" id="PF06985"/>
    </source>
</evidence>
<sequence>MRLINAKSLTIESFFNKDVPRYAILSHRWGDDEVTLQDMEAVDGHAQTKAGYIKIRRTCKQALRHHLNYVWVDTCCIDKTSSAELSEAINSMFTWYRRAEICYAFLEDVSPNTDPHDPGGEFIHSEWFTRGWTLQELLAPSCVVFYASDWSPIAWRDGLIPSIATATGIDQDTMQQIDRDGLEVLRCISIAERMSWAANRRTTRVEDIAYCLLGIFGVNMPLLYGEGARAFRRLQEEIIKRSADQSIFAWGRDATRSKALGIFAVSPACFAGAVRGTSTT</sequence>
<gene>
    <name evidence="3" type="ORF">ATEIFO6365_0007012100</name>
</gene>
<dbReference type="PANTHER" id="PTHR10622:SF10">
    <property type="entry name" value="HET DOMAIN-CONTAINING PROTEIN"/>
    <property type="match status" value="1"/>
</dbReference>
<protein>
    <submittedName>
        <fullName evidence="3">HET-domain-containing protein</fullName>
    </submittedName>
</protein>
<keyword evidence="4" id="KW-1185">Reference proteome</keyword>
<comment type="caution">
    <text evidence="3">The sequence shown here is derived from an EMBL/GenBank/DDBJ whole genome shotgun (WGS) entry which is preliminary data.</text>
</comment>
<dbReference type="AlphaFoldDB" id="A0A5M3Z7S6"/>
<dbReference type="VEuPathDB" id="FungiDB:ATEG_05736"/>
<feature type="domain" description="DUF8212" evidence="2">
    <location>
        <begin position="229"/>
        <end position="255"/>
    </location>
</feature>
<evidence type="ECO:0000313" key="3">
    <source>
        <dbReference type="EMBL" id="GFF17572.1"/>
    </source>
</evidence>